<dbReference type="Gene3D" id="2.60.40.10">
    <property type="entry name" value="Immunoglobulins"/>
    <property type="match status" value="2"/>
</dbReference>
<dbReference type="InterPro" id="IPR003599">
    <property type="entry name" value="Ig_sub"/>
</dbReference>
<dbReference type="InterPro" id="IPR036179">
    <property type="entry name" value="Ig-like_dom_sf"/>
</dbReference>
<evidence type="ECO:0000256" key="1">
    <source>
        <dbReference type="ARBA" id="ARBA00022729"/>
    </source>
</evidence>
<keyword evidence="7" id="KW-1185">Reference proteome</keyword>
<evidence type="ECO:0000256" key="2">
    <source>
        <dbReference type="ARBA" id="ARBA00023180"/>
    </source>
</evidence>
<evidence type="ECO:0000313" key="6">
    <source>
        <dbReference type="EMBL" id="CAI5780990.1"/>
    </source>
</evidence>
<feature type="signal peptide" evidence="4">
    <location>
        <begin position="1"/>
        <end position="24"/>
    </location>
</feature>
<dbReference type="AlphaFoldDB" id="A0AA35KMP7"/>
<evidence type="ECO:0000259" key="5">
    <source>
        <dbReference type="PROSITE" id="PS50835"/>
    </source>
</evidence>
<evidence type="ECO:0000256" key="4">
    <source>
        <dbReference type="SAM" id="SignalP"/>
    </source>
</evidence>
<dbReference type="SMART" id="SM00408">
    <property type="entry name" value="IGc2"/>
    <property type="match status" value="1"/>
</dbReference>
<keyword evidence="3" id="KW-0393">Immunoglobulin domain</keyword>
<keyword evidence="1 4" id="KW-0732">Signal</keyword>
<dbReference type="EMBL" id="OX395133">
    <property type="protein sequence ID" value="CAI5780990.1"/>
    <property type="molecule type" value="Genomic_DNA"/>
</dbReference>
<proteinExistence type="predicted"/>
<dbReference type="InterPro" id="IPR013783">
    <property type="entry name" value="Ig-like_fold"/>
</dbReference>
<dbReference type="PROSITE" id="PS50835">
    <property type="entry name" value="IG_LIKE"/>
    <property type="match status" value="1"/>
</dbReference>
<protein>
    <submittedName>
        <fullName evidence="6">Carcinoembryonic antigen-related cell adhesion molecule 16-like</fullName>
    </submittedName>
</protein>
<evidence type="ECO:0000256" key="3">
    <source>
        <dbReference type="ARBA" id="ARBA00023319"/>
    </source>
</evidence>
<sequence>MRKISLISHTAASIVSSCFLLTQGQDTITAKISIAVEPLNPVAGHGVTLTPGVVLEDFKRCRWYRGVTAESEDLIFTHIPPFYVMGVACTLRETIGPGCSLHIRNLVPEDSGIYTVTLDEGGMLSTTGHVDMEVSEILSRPVLLPVESVLAENRSVTLRCSTSDSSNVKVFWFKNGELLQAQAGLSEQNRTLTLAGASEDELGTYTCEARNPISNAISNPSVISE</sequence>
<dbReference type="PANTHER" id="PTHR44427:SF1">
    <property type="entry name" value="CARCINOEMBRYONIC ANTIGEN-RELATED CELL ADHESION MOLECULE 1"/>
    <property type="match status" value="1"/>
</dbReference>
<dbReference type="SMART" id="SM00409">
    <property type="entry name" value="IG"/>
    <property type="match status" value="2"/>
</dbReference>
<reference evidence="6" key="1">
    <citation type="submission" date="2022-12" db="EMBL/GenBank/DDBJ databases">
        <authorList>
            <person name="Alioto T."/>
            <person name="Alioto T."/>
            <person name="Gomez Garrido J."/>
        </authorList>
    </citation>
    <scope>NUCLEOTIDE SEQUENCE</scope>
</reference>
<dbReference type="InterPro" id="IPR007110">
    <property type="entry name" value="Ig-like_dom"/>
</dbReference>
<organism evidence="6 7">
    <name type="scientific">Podarcis lilfordi</name>
    <name type="common">Lilford's wall lizard</name>
    <dbReference type="NCBI Taxonomy" id="74358"/>
    <lineage>
        <taxon>Eukaryota</taxon>
        <taxon>Metazoa</taxon>
        <taxon>Chordata</taxon>
        <taxon>Craniata</taxon>
        <taxon>Vertebrata</taxon>
        <taxon>Euteleostomi</taxon>
        <taxon>Lepidosauria</taxon>
        <taxon>Squamata</taxon>
        <taxon>Bifurcata</taxon>
        <taxon>Unidentata</taxon>
        <taxon>Episquamata</taxon>
        <taxon>Laterata</taxon>
        <taxon>Lacertibaenia</taxon>
        <taxon>Lacertidae</taxon>
        <taxon>Podarcis</taxon>
    </lineage>
</organism>
<dbReference type="InterPro" id="IPR003598">
    <property type="entry name" value="Ig_sub2"/>
</dbReference>
<dbReference type="PANTHER" id="PTHR44427">
    <property type="entry name" value="CARCINOEMBRYONIC ANTIGEN-RELATED CELL ADHESION MOLECULE 19"/>
    <property type="match status" value="1"/>
</dbReference>
<dbReference type="InterPro" id="IPR050831">
    <property type="entry name" value="CEA_cell_adhesion"/>
</dbReference>
<gene>
    <name evidence="6" type="ORF">PODLI_1B019080</name>
</gene>
<feature type="domain" description="Ig-like" evidence="5">
    <location>
        <begin position="141"/>
        <end position="224"/>
    </location>
</feature>
<keyword evidence="2" id="KW-0325">Glycoprotein</keyword>
<dbReference type="Proteomes" id="UP001178461">
    <property type="component" value="Chromosome 8"/>
</dbReference>
<evidence type="ECO:0000313" key="7">
    <source>
        <dbReference type="Proteomes" id="UP001178461"/>
    </source>
</evidence>
<dbReference type="SUPFAM" id="SSF48726">
    <property type="entry name" value="Immunoglobulin"/>
    <property type="match status" value="2"/>
</dbReference>
<name>A0AA35KMP7_9SAUR</name>
<accession>A0AA35KMP7</accession>
<dbReference type="PROSITE" id="PS51257">
    <property type="entry name" value="PROKAR_LIPOPROTEIN"/>
    <property type="match status" value="1"/>
</dbReference>
<feature type="chain" id="PRO_5041320507" evidence="4">
    <location>
        <begin position="25"/>
        <end position="225"/>
    </location>
</feature>
<dbReference type="Pfam" id="PF13927">
    <property type="entry name" value="Ig_3"/>
    <property type="match status" value="1"/>
</dbReference>